<gene>
    <name evidence="4" type="ORF">GCM10009069_00570</name>
</gene>
<dbReference type="GO" id="GO:0003991">
    <property type="term" value="F:acetylglutamate kinase activity"/>
    <property type="evidence" value="ECO:0007669"/>
    <property type="project" value="InterPro"/>
</dbReference>
<dbReference type="Gene3D" id="3.40.630.30">
    <property type="match status" value="1"/>
</dbReference>
<keyword evidence="5" id="KW-1185">Reference proteome</keyword>
<evidence type="ECO:0000313" key="5">
    <source>
        <dbReference type="Proteomes" id="UP000634004"/>
    </source>
</evidence>
<keyword evidence="4" id="KW-0418">Kinase</keyword>
<sequence length="379" mass="41960">MSSVRQTVLSSLSAVGATQEASFYAELFAKDDPERFALILLDPRVLNNPLLESLTSNLQILSNLGLAPTLLIGALEDNRTAIKFQGQRLARDLDSSGVKSAKLDTKTYGLIGEIRRRAQSGIIPILEMTERRGQGGMTKLINDLRPNKIVSLQPSGGLSLKGVRRRNLRLAEIEGFLNQATVTPGQQSFLRMVQSIEQDANEGRRSYVLASPLNLLSELFTTKGSGTLIRRGAAVVRHETLAEVDLLGLTAAIDRAFDKPLRTEFWSEPIKAAFLEPDFRAGAIFTELAGHAFLSKFWVVPEAQGEGLSRDVWEKACEDIPKFFWRSRRHNPFNDWYITACDGMQVSGDWRVFWKGLEGNAIPNAISAATTAPDDFRPD</sequence>
<dbReference type="Proteomes" id="UP000634004">
    <property type="component" value="Unassembled WGS sequence"/>
</dbReference>
<dbReference type="PANTHER" id="PTHR23342">
    <property type="entry name" value="N-ACETYLGLUTAMATE SYNTHASE"/>
    <property type="match status" value="1"/>
</dbReference>
<name>A0A8J3G0T2_9PROT</name>
<keyword evidence="2" id="KW-0808">Transferase</keyword>
<evidence type="ECO:0000259" key="3">
    <source>
        <dbReference type="PROSITE" id="PS51731"/>
    </source>
</evidence>
<dbReference type="Pfam" id="PF04768">
    <property type="entry name" value="NAT"/>
    <property type="match status" value="1"/>
</dbReference>
<dbReference type="GO" id="GO:0004042">
    <property type="term" value="F:L-glutamate N-acetyltransferase activity"/>
    <property type="evidence" value="ECO:0007669"/>
    <property type="project" value="TreeGrafter"/>
</dbReference>
<dbReference type="AlphaFoldDB" id="A0A8J3G0T2"/>
<evidence type="ECO:0000256" key="2">
    <source>
        <dbReference type="ARBA" id="ARBA00022679"/>
    </source>
</evidence>
<dbReference type="EMBL" id="BMZH01000001">
    <property type="protein sequence ID" value="GHA81451.1"/>
    <property type="molecule type" value="Genomic_DNA"/>
</dbReference>
<dbReference type="GO" id="GO:0005737">
    <property type="term" value="C:cytoplasm"/>
    <property type="evidence" value="ECO:0007669"/>
    <property type="project" value="InterPro"/>
</dbReference>
<reference evidence="4" key="2">
    <citation type="submission" date="2020-09" db="EMBL/GenBank/DDBJ databases">
        <authorList>
            <person name="Sun Q."/>
            <person name="Kim S."/>
        </authorList>
    </citation>
    <scope>NUCLEOTIDE SEQUENCE</scope>
    <source>
        <strain evidence="4">KCTC 32513</strain>
    </source>
</reference>
<dbReference type="PIRSF" id="PIRSF036441">
    <property type="entry name" value="NAGK_DUF619"/>
    <property type="match status" value="1"/>
</dbReference>
<protein>
    <submittedName>
        <fullName evidence="4">Acetylglutamate kinase</fullName>
    </submittedName>
</protein>
<feature type="domain" description="N-acetyltransferase" evidence="3">
    <location>
        <begin position="233"/>
        <end position="378"/>
    </location>
</feature>
<dbReference type="GO" id="GO:0006526">
    <property type="term" value="P:L-arginine biosynthetic process"/>
    <property type="evidence" value="ECO:0007669"/>
    <property type="project" value="InterPro"/>
</dbReference>
<evidence type="ECO:0000256" key="1">
    <source>
        <dbReference type="ARBA" id="ARBA00004828"/>
    </source>
</evidence>
<reference evidence="4" key="1">
    <citation type="journal article" date="2014" name="Int. J. Syst. Evol. Microbiol.">
        <title>Complete genome sequence of Corynebacterium casei LMG S-19264T (=DSM 44701T), isolated from a smear-ripened cheese.</title>
        <authorList>
            <consortium name="US DOE Joint Genome Institute (JGI-PGF)"/>
            <person name="Walter F."/>
            <person name="Albersmeier A."/>
            <person name="Kalinowski J."/>
            <person name="Ruckert C."/>
        </authorList>
    </citation>
    <scope>NUCLEOTIDE SEQUENCE</scope>
    <source>
        <strain evidence="4">KCTC 32513</strain>
    </source>
</reference>
<proteinExistence type="predicted"/>
<dbReference type="InterPro" id="IPR006855">
    <property type="entry name" value="Vertebrate-like_GNAT_dom"/>
</dbReference>
<dbReference type="RefSeq" id="WP_189494192.1">
    <property type="nucleotide sequence ID" value="NZ_BMZH01000001.1"/>
</dbReference>
<accession>A0A8J3G0T2</accession>
<dbReference type="InterPro" id="IPR011242">
    <property type="entry name" value="ArgB_GNAT"/>
</dbReference>
<dbReference type="PANTHER" id="PTHR23342:SF0">
    <property type="entry name" value="N-ACETYLGLUTAMATE SYNTHASE, MITOCHONDRIAL"/>
    <property type="match status" value="1"/>
</dbReference>
<evidence type="ECO:0000313" key="4">
    <source>
        <dbReference type="EMBL" id="GHA81451.1"/>
    </source>
</evidence>
<dbReference type="PROSITE" id="PS51731">
    <property type="entry name" value="GNAT_NAGS"/>
    <property type="match status" value="1"/>
</dbReference>
<comment type="caution">
    <text evidence="4">The sequence shown here is derived from an EMBL/GenBank/DDBJ whole genome shotgun (WGS) entry which is preliminary data.</text>
</comment>
<comment type="pathway">
    <text evidence="1">Amino-acid biosynthesis; L-arginine biosynthesis; N(2)-acetyl-L-ornithine from L-glutamate: step 2/4.</text>
</comment>
<organism evidence="4 5">
    <name type="scientific">Algimonas arctica</name>
    <dbReference type="NCBI Taxonomy" id="1479486"/>
    <lineage>
        <taxon>Bacteria</taxon>
        <taxon>Pseudomonadati</taxon>
        <taxon>Pseudomonadota</taxon>
        <taxon>Alphaproteobacteria</taxon>
        <taxon>Maricaulales</taxon>
        <taxon>Robiginitomaculaceae</taxon>
        <taxon>Algimonas</taxon>
    </lineage>
</organism>